<dbReference type="CDD" id="cd07563">
    <property type="entry name" value="Peptidase_S41_IRBP"/>
    <property type="match status" value="1"/>
</dbReference>
<sequence>MHRTLPPPDVRRSAPEPRTGTAHRNAKTARTDPGSGQRPESRGPTVTGNAQIIDRALGRIVAGYVFPQRAVEIDRAIRARLAAGEYDALDGTALCAAVTAHLQEVCPDKHLRLLWQEEARSTETEDDDAGRAAFLALLREQNQGIRRVEQLDGNIGCLDIRRIADAGEGARAIGAAMELVAQTRALILDLRECRGGSPEGAAMWCSYFFPDDQVHLNDIYERSTDSTRQFWTLSHLPAPRYLDRPVYVLTSATTFSGGEDVAYTLQALGRAELVGETTRGGAHPTGRHPVTEHITVTVPTARTTNAVTGTNWEGVGVRPDRAVAAGKALEMAHQEAIRRLS</sequence>
<dbReference type="Proteomes" id="UP000429552">
    <property type="component" value="Unassembled WGS sequence"/>
</dbReference>
<keyword evidence="3" id="KW-0675">Receptor</keyword>
<evidence type="ECO:0000256" key="1">
    <source>
        <dbReference type="SAM" id="MobiDB-lite"/>
    </source>
</evidence>
<dbReference type="Pfam" id="PF03572">
    <property type="entry name" value="Peptidase_S41"/>
    <property type="match status" value="1"/>
</dbReference>
<dbReference type="PANTHER" id="PTHR11261">
    <property type="entry name" value="INTERPHOTORECEPTOR RETINOID-BINDING PROTEIN"/>
    <property type="match status" value="1"/>
</dbReference>
<reference evidence="3 4" key="1">
    <citation type="submission" date="2019-12" db="EMBL/GenBank/DDBJ databases">
        <title>Whole genome shotgun sequence of Streptomyces libani subsp. libani NBRC 13452.</title>
        <authorList>
            <person name="Ichikawa N."/>
            <person name="Kimura A."/>
            <person name="Kitahashi Y."/>
            <person name="Komaki H."/>
            <person name="Tamura T."/>
        </authorList>
    </citation>
    <scope>NUCLEOTIDE SEQUENCE [LARGE SCALE GENOMIC DNA]</scope>
    <source>
        <strain evidence="3 4">NBRC 13452</strain>
    </source>
</reference>
<feature type="domain" description="Tail specific protease" evidence="2">
    <location>
        <begin position="130"/>
        <end position="324"/>
    </location>
</feature>
<dbReference type="SUPFAM" id="SSF52096">
    <property type="entry name" value="ClpP/crotonase"/>
    <property type="match status" value="1"/>
</dbReference>
<dbReference type="GO" id="GO:0006508">
    <property type="term" value="P:proteolysis"/>
    <property type="evidence" value="ECO:0007669"/>
    <property type="project" value="InterPro"/>
</dbReference>
<evidence type="ECO:0000313" key="4">
    <source>
        <dbReference type="Proteomes" id="UP000429552"/>
    </source>
</evidence>
<name>A0A640TFG2_STRNI</name>
<protein>
    <submittedName>
        <fullName evidence="3">Interphotoreceptor retinoid-binding protein</fullName>
    </submittedName>
</protein>
<dbReference type="AlphaFoldDB" id="A0A640TFG2"/>
<organism evidence="3 4">
    <name type="scientific">Streptomyces nigrescens</name>
    <dbReference type="NCBI Taxonomy" id="1920"/>
    <lineage>
        <taxon>Bacteria</taxon>
        <taxon>Bacillati</taxon>
        <taxon>Actinomycetota</taxon>
        <taxon>Actinomycetes</taxon>
        <taxon>Kitasatosporales</taxon>
        <taxon>Streptomycetaceae</taxon>
        <taxon>Streptomyces</taxon>
    </lineage>
</organism>
<feature type="region of interest" description="Disordered" evidence="1">
    <location>
        <begin position="1"/>
        <end position="48"/>
    </location>
</feature>
<proteinExistence type="predicted"/>
<dbReference type="PANTHER" id="PTHR11261:SF3">
    <property type="entry name" value="RETINOL-BINDING PROTEIN 3"/>
    <property type="match status" value="1"/>
</dbReference>
<accession>A0A640TFG2</accession>
<dbReference type="GO" id="GO:0008236">
    <property type="term" value="F:serine-type peptidase activity"/>
    <property type="evidence" value="ECO:0007669"/>
    <property type="project" value="InterPro"/>
</dbReference>
<evidence type="ECO:0000313" key="3">
    <source>
        <dbReference type="EMBL" id="GFE20385.1"/>
    </source>
</evidence>
<gene>
    <name evidence="3" type="ORF">Sliba_08380</name>
</gene>
<comment type="caution">
    <text evidence="3">The sequence shown here is derived from an EMBL/GenBank/DDBJ whole genome shotgun (WGS) entry which is preliminary data.</text>
</comment>
<evidence type="ECO:0000259" key="2">
    <source>
        <dbReference type="SMART" id="SM00245"/>
    </source>
</evidence>
<dbReference type="SMART" id="SM00245">
    <property type="entry name" value="TSPc"/>
    <property type="match status" value="1"/>
</dbReference>
<dbReference type="Gene3D" id="3.90.226.10">
    <property type="entry name" value="2-enoyl-CoA Hydratase, Chain A, domain 1"/>
    <property type="match status" value="1"/>
</dbReference>
<dbReference type="InterPro" id="IPR029045">
    <property type="entry name" value="ClpP/crotonase-like_dom_sf"/>
</dbReference>
<dbReference type="InterPro" id="IPR005151">
    <property type="entry name" value="Tail-specific_protease"/>
</dbReference>
<dbReference type="Gene3D" id="3.30.750.44">
    <property type="match status" value="1"/>
</dbReference>
<dbReference type="EMBL" id="BLIP01000001">
    <property type="protein sequence ID" value="GFE20385.1"/>
    <property type="molecule type" value="Genomic_DNA"/>
</dbReference>